<proteinExistence type="predicted"/>
<evidence type="ECO:0000256" key="1">
    <source>
        <dbReference type="SAM" id="Phobius"/>
    </source>
</evidence>
<keyword evidence="1" id="KW-0472">Membrane</keyword>
<sequence>MGFEITHRQGGELEKKGGQNEIARAKRNTNWQLVVHVSGEARCLRHEITGGKRATTMRSGLGIVSSHVAWDYCAFIAISRDTRREAMLLHASSRSRFFDSLVSQPMESGRKISIQDQLYTCASFIIVLLYVLFGNVINGLYHRVPTYPRERALSTVVVSGHIRLHPSTVSVGCLDTSVHPYALILVLGVDRWGITNLFYYCFLGGGVADTLLSAISSGTSDGRKIDIRLIQTNQRLHMVDVEGTLWTDEIDSRLFRTSQTTPDSLSKYPGILIATPRTSGPDSEQT</sequence>
<evidence type="ECO:0000313" key="2">
    <source>
        <dbReference type="EMBL" id="KAJ4467859.1"/>
    </source>
</evidence>
<keyword evidence="3" id="KW-1185">Reference proteome</keyword>
<protein>
    <submittedName>
        <fullName evidence="2">Uncharacterized protein</fullName>
    </submittedName>
</protein>
<dbReference type="Proteomes" id="UP001150217">
    <property type="component" value="Unassembled WGS sequence"/>
</dbReference>
<gene>
    <name evidence="2" type="ORF">C8R41DRAFT_871305</name>
</gene>
<organism evidence="2 3">
    <name type="scientific">Lentinula lateritia</name>
    <dbReference type="NCBI Taxonomy" id="40482"/>
    <lineage>
        <taxon>Eukaryota</taxon>
        <taxon>Fungi</taxon>
        <taxon>Dikarya</taxon>
        <taxon>Basidiomycota</taxon>
        <taxon>Agaricomycotina</taxon>
        <taxon>Agaricomycetes</taxon>
        <taxon>Agaricomycetidae</taxon>
        <taxon>Agaricales</taxon>
        <taxon>Marasmiineae</taxon>
        <taxon>Omphalotaceae</taxon>
        <taxon>Lentinula</taxon>
    </lineage>
</organism>
<keyword evidence="1" id="KW-0812">Transmembrane</keyword>
<name>A0ABQ8V0C0_9AGAR</name>
<reference evidence="2" key="1">
    <citation type="submission" date="2022-08" db="EMBL/GenBank/DDBJ databases">
        <title>A Global Phylogenomic Analysis of the Shiitake Genus Lentinula.</title>
        <authorList>
            <consortium name="DOE Joint Genome Institute"/>
            <person name="Sierra-Patev S."/>
            <person name="Min B."/>
            <person name="Naranjo-Ortiz M."/>
            <person name="Looney B."/>
            <person name="Konkel Z."/>
            <person name="Slot J.C."/>
            <person name="Sakamoto Y."/>
            <person name="Steenwyk J.L."/>
            <person name="Rokas A."/>
            <person name="Carro J."/>
            <person name="Camarero S."/>
            <person name="Ferreira P."/>
            <person name="Molpeceres G."/>
            <person name="Ruiz-Duenas F.J."/>
            <person name="Serrano A."/>
            <person name="Henrissat B."/>
            <person name="Drula E."/>
            <person name="Hughes K.W."/>
            <person name="Mata J.L."/>
            <person name="Ishikawa N.K."/>
            <person name="Vargas-Isla R."/>
            <person name="Ushijima S."/>
            <person name="Smith C.A."/>
            <person name="Ahrendt S."/>
            <person name="Andreopoulos W."/>
            <person name="He G."/>
            <person name="Labutti K."/>
            <person name="Lipzen A."/>
            <person name="Ng V."/>
            <person name="Riley R."/>
            <person name="Sandor L."/>
            <person name="Barry K."/>
            <person name="Martinez A.T."/>
            <person name="Xiao Y."/>
            <person name="Gibbons J.G."/>
            <person name="Terashima K."/>
            <person name="Grigoriev I.V."/>
            <person name="Hibbett D.S."/>
        </authorList>
    </citation>
    <scope>NUCLEOTIDE SEQUENCE</scope>
    <source>
        <strain evidence="2">RHP3577 ss4</strain>
    </source>
</reference>
<evidence type="ECO:0000313" key="3">
    <source>
        <dbReference type="Proteomes" id="UP001150217"/>
    </source>
</evidence>
<feature type="transmembrane region" description="Helical" evidence="1">
    <location>
        <begin position="118"/>
        <end position="141"/>
    </location>
</feature>
<keyword evidence="1" id="KW-1133">Transmembrane helix</keyword>
<accession>A0ABQ8V0C0</accession>
<dbReference type="EMBL" id="JANVFT010000104">
    <property type="protein sequence ID" value="KAJ4467859.1"/>
    <property type="molecule type" value="Genomic_DNA"/>
</dbReference>
<comment type="caution">
    <text evidence="2">The sequence shown here is derived from an EMBL/GenBank/DDBJ whole genome shotgun (WGS) entry which is preliminary data.</text>
</comment>